<dbReference type="RefSeq" id="WP_345647108.1">
    <property type="nucleotide sequence ID" value="NZ_BAABEP010000019.1"/>
</dbReference>
<keyword evidence="3" id="KW-1185">Reference proteome</keyword>
<dbReference type="SUPFAM" id="SSF53850">
    <property type="entry name" value="Periplasmic binding protein-like II"/>
    <property type="match status" value="1"/>
</dbReference>
<comment type="caution">
    <text evidence="2">The sequence shown here is derived from an EMBL/GenBank/DDBJ whole genome shotgun (WGS) entry which is preliminary data.</text>
</comment>
<dbReference type="Gene3D" id="3.40.190.10">
    <property type="entry name" value="Periplasmic binding protein-like II"/>
    <property type="match status" value="1"/>
</dbReference>
<feature type="region of interest" description="Disordered" evidence="1">
    <location>
        <begin position="313"/>
        <end position="336"/>
    </location>
</feature>
<dbReference type="Proteomes" id="UP001499884">
    <property type="component" value="Unassembled WGS sequence"/>
</dbReference>
<dbReference type="EMBL" id="BAABEP010000019">
    <property type="protein sequence ID" value="GAA3732013.1"/>
    <property type="molecule type" value="Genomic_DNA"/>
</dbReference>
<evidence type="ECO:0000313" key="2">
    <source>
        <dbReference type="EMBL" id="GAA3732013.1"/>
    </source>
</evidence>
<proteinExistence type="predicted"/>
<evidence type="ECO:0000256" key="1">
    <source>
        <dbReference type="SAM" id="MobiDB-lite"/>
    </source>
</evidence>
<feature type="compositionally biased region" description="Basic and acidic residues" evidence="1">
    <location>
        <begin position="327"/>
        <end position="336"/>
    </location>
</feature>
<reference evidence="3" key="1">
    <citation type="journal article" date="2019" name="Int. J. Syst. Evol. Microbiol.">
        <title>The Global Catalogue of Microorganisms (GCM) 10K type strain sequencing project: providing services to taxonomists for standard genome sequencing and annotation.</title>
        <authorList>
            <consortium name="The Broad Institute Genomics Platform"/>
            <consortium name="The Broad Institute Genome Sequencing Center for Infectious Disease"/>
            <person name="Wu L."/>
            <person name="Ma J."/>
        </authorList>
    </citation>
    <scope>NUCLEOTIDE SEQUENCE [LARGE SCALE GENOMIC DNA]</scope>
    <source>
        <strain evidence="3">JCM 30846</strain>
    </source>
</reference>
<gene>
    <name evidence="2" type="ORF">GCM10023082_32010</name>
</gene>
<name>A0ABP7F5N3_9ACTN</name>
<organism evidence="2 3">
    <name type="scientific">Streptomyces tremellae</name>
    <dbReference type="NCBI Taxonomy" id="1124239"/>
    <lineage>
        <taxon>Bacteria</taxon>
        <taxon>Bacillati</taxon>
        <taxon>Actinomycetota</taxon>
        <taxon>Actinomycetes</taxon>
        <taxon>Kitasatosporales</taxon>
        <taxon>Streptomycetaceae</taxon>
        <taxon>Streptomyces</taxon>
    </lineage>
</organism>
<evidence type="ECO:0008006" key="4">
    <source>
        <dbReference type="Google" id="ProtNLM"/>
    </source>
</evidence>
<sequence>MPQPPVRLALRDWDHVTPLLTGAVRAPGLDLAIESRAVTPDVLEEPGLDGGETSFSRYALARAGGDDRLVGLPVFVMRGFRHRCVLVRGDSPYTALEQLAGARVGLTGWPDSGNTWTRALLRRAGVDLAGIDWRVGPLVAGESGKDRVGTRPLPANVSVLADGESLREELAAGRLDAVFTPFLPDEMFTSGSRFRQLLPDHRAAERAYFEETGFVPGIHLVTLRRETVRERPWLPGAVLDALDAAKRHWTARRRLLADTTPWLLDELLDSAARFGADWMPYGTAENARMTAAFCAELTAQGIAPGPVDPADVFPAALEPAAPPRGRRAADAREPAA</sequence>
<protein>
    <recommendedName>
        <fullName evidence="4">4,5-dihydroxyphthalate decarboxylase</fullName>
    </recommendedName>
</protein>
<accession>A0ABP7F5N3</accession>
<evidence type="ECO:0000313" key="3">
    <source>
        <dbReference type="Proteomes" id="UP001499884"/>
    </source>
</evidence>